<dbReference type="EMBL" id="LAVV01008491">
    <property type="protein sequence ID" value="KNZ52652.1"/>
    <property type="molecule type" value="Genomic_DNA"/>
</dbReference>
<feature type="transmembrane region" description="Helical" evidence="1">
    <location>
        <begin position="285"/>
        <end position="309"/>
    </location>
</feature>
<keyword evidence="1" id="KW-0472">Membrane</keyword>
<dbReference type="AlphaFoldDB" id="A0A0L6UWL8"/>
<dbReference type="Proteomes" id="UP000037035">
    <property type="component" value="Unassembled WGS sequence"/>
</dbReference>
<feature type="transmembrane region" description="Helical" evidence="1">
    <location>
        <begin position="366"/>
        <end position="386"/>
    </location>
</feature>
<feature type="transmembrane region" description="Helical" evidence="1">
    <location>
        <begin position="321"/>
        <end position="338"/>
    </location>
</feature>
<feature type="transmembrane region" description="Helical" evidence="1">
    <location>
        <begin position="168"/>
        <end position="185"/>
    </location>
</feature>
<keyword evidence="1" id="KW-1133">Transmembrane helix</keyword>
<sequence length="495" mass="56327">MPSAAATAETRSHPLAYISSTTLCNPECDCLCCATRNAPAYIAMLSDKLHTNNLSLGVWASLPILPSSPLLPLITIPSLLHTYSPPLYLVHSFSHIIPSSSCNNTTFPLDTLFQFLYHACAVQVRSSSALTCKTVTVHFFKIGQLSSCQLVRKATLTLDDTNPLFLQLFLRPCSLVIPLLFSFILNSQSNWVPLSCLTSPLCLSWLLSFCRSIQGLSLIYFFLFYLHYNVSNFLYFRFDSGTTPLFLMYVLRFYFNLWVKPPSALGLLRYRQIISPPQQLLADHFYLYLFPDCIIWFQRLPNPCILFVICRYYHHTQSEGSVYILPFFIALVYASHHIPSHLSDHSTLSILSPCSSYPVFQGYIPVSQYLTGLMSFLISVSTAWVNNKHKQTFSSRQHYHKAHSMQPHALLCLPVFNRSAACLHLFSHAKSPQTPQTKIAITSSFQFKPHKLPFQYKLPYPETCDIIFLIKWNSARVTQNLTACHRHVLKWNLAG</sequence>
<reference evidence="2 3" key="1">
    <citation type="submission" date="2015-08" db="EMBL/GenBank/DDBJ databases">
        <title>Next Generation Sequencing and Analysis of the Genome of Puccinia sorghi L Schw, the Causal Agent of Maize Common Rust.</title>
        <authorList>
            <person name="Rochi L."/>
            <person name="Burguener G."/>
            <person name="Darino M."/>
            <person name="Turjanski A."/>
            <person name="Kreff E."/>
            <person name="Dieguez M.J."/>
            <person name="Sacco F."/>
        </authorList>
    </citation>
    <scope>NUCLEOTIDE SEQUENCE [LARGE SCALE GENOMIC DNA]</scope>
    <source>
        <strain evidence="2 3">RO10H11247</strain>
    </source>
</reference>
<gene>
    <name evidence="2" type="ORF">VP01_3490g3</name>
</gene>
<evidence type="ECO:0000313" key="3">
    <source>
        <dbReference type="Proteomes" id="UP000037035"/>
    </source>
</evidence>
<proteinExistence type="predicted"/>
<keyword evidence="1" id="KW-0812">Transmembrane</keyword>
<evidence type="ECO:0000256" key="1">
    <source>
        <dbReference type="SAM" id="Phobius"/>
    </source>
</evidence>
<feature type="transmembrane region" description="Helical" evidence="1">
    <location>
        <begin position="205"/>
        <end position="226"/>
    </location>
</feature>
<keyword evidence="3" id="KW-1185">Reference proteome</keyword>
<comment type="caution">
    <text evidence="2">The sequence shown here is derived from an EMBL/GenBank/DDBJ whole genome shotgun (WGS) entry which is preliminary data.</text>
</comment>
<feature type="transmembrane region" description="Helical" evidence="1">
    <location>
        <begin position="233"/>
        <end position="255"/>
    </location>
</feature>
<name>A0A0L6UWL8_9BASI</name>
<dbReference type="VEuPathDB" id="FungiDB:VP01_3490g3"/>
<evidence type="ECO:0000313" key="2">
    <source>
        <dbReference type="EMBL" id="KNZ52652.1"/>
    </source>
</evidence>
<protein>
    <submittedName>
        <fullName evidence="2">Uncharacterized protein</fullName>
    </submittedName>
</protein>
<accession>A0A0L6UWL8</accession>
<organism evidence="2 3">
    <name type="scientific">Puccinia sorghi</name>
    <dbReference type="NCBI Taxonomy" id="27349"/>
    <lineage>
        <taxon>Eukaryota</taxon>
        <taxon>Fungi</taxon>
        <taxon>Dikarya</taxon>
        <taxon>Basidiomycota</taxon>
        <taxon>Pucciniomycotina</taxon>
        <taxon>Pucciniomycetes</taxon>
        <taxon>Pucciniales</taxon>
        <taxon>Pucciniaceae</taxon>
        <taxon>Puccinia</taxon>
    </lineage>
</organism>